<evidence type="ECO:0000256" key="6">
    <source>
        <dbReference type="ARBA" id="ARBA00022679"/>
    </source>
</evidence>
<dbReference type="PANTHER" id="PTHR32438">
    <property type="entry name" value="4-ALPHA-GLUCANOTRANSFERASE DPE1, CHLOROPLASTIC/AMYLOPLASTIC"/>
    <property type="match status" value="1"/>
</dbReference>
<dbReference type="Proteomes" id="UP001628091">
    <property type="component" value="Unassembled WGS sequence"/>
</dbReference>
<evidence type="ECO:0000256" key="5">
    <source>
        <dbReference type="ARBA" id="ARBA00022676"/>
    </source>
</evidence>
<dbReference type="EC" id="2.4.1.25" evidence="3 10"/>
<dbReference type="SUPFAM" id="SSF51445">
    <property type="entry name" value="(Trans)glycosidases"/>
    <property type="match status" value="1"/>
</dbReference>
<gene>
    <name evidence="11" type="primary">malQ</name>
    <name evidence="11" type="ORF">PPNSA23_10960</name>
</gene>
<keyword evidence="7 10" id="KW-0119">Carbohydrate metabolism</keyword>
<dbReference type="PANTHER" id="PTHR32438:SF5">
    <property type="entry name" value="4-ALPHA-GLUCANOTRANSFERASE DPE1, CHLOROPLASTIC_AMYLOPLASTIC"/>
    <property type="match status" value="1"/>
</dbReference>
<dbReference type="InterPro" id="IPR017853">
    <property type="entry name" value="GH"/>
</dbReference>
<evidence type="ECO:0000256" key="8">
    <source>
        <dbReference type="ARBA" id="ARBA00031423"/>
    </source>
</evidence>
<comment type="caution">
    <text evidence="11">The sequence shown here is derived from an EMBL/GenBank/DDBJ whole genome shotgun (WGS) entry which is preliminary data.</text>
</comment>
<dbReference type="Gene3D" id="3.20.20.80">
    <property type="entry name" value="Glycosidases"/>
    <property type="match status" value="1"/>
</dbReference>
<dbReference type="EMBL" id="BAAFZP010000001">
    <property type="protein sequence ID" value="GAB1581153.1"/>
    <property type="molecule type" value="Genomic_DNA"/>
</dbReference>
<reference evidence="11 12" key="1">
    <citation type="submission" date="2024-10" db="EMBL/GenBank/DDBJ databases">
        <title>Isolation, draft genome sequencing and identification of Phyllobacterium sp. NSA23, isolated from leaf soil.</title>
        <authorList>
            <person name="Akita H."/>
        </authorList>
    </citation>
    <scope>NUCLEOTIDE SEQUENCE [LARGE SCALE GENOMIC DNA]</scope>
    <source>
        <strain evidence="11 12">NSA23</strain>
    </source>
</reference>
<evidence type="ECO:0000256" key="1">
    <source>
        <dbReference type="ARBA" id="ARBA00000439"/>
    </source>
</evidence>
<dbReference type="Pfam" id="PF02446">
    <property type="entry name" value="Glyco_hydro_77"/>
    <property type="match status" value="1"/>
</dbReference>
<comment type="similarity">
    <text evidence="2 10">Belongs to the disproportionating enzyme family.</text>
</comment>
<protein>
    <recommendedName>
        <fullName evidence="4 10">4-alpha-glucanotransferase</fullName>
        <ecNumber evidence="3 10">2.4.1.25</ecNumber>
    </recommendedName>
    <alternativeName>
        <fullName evidence="8 10">Amylomaltase</fullName>
    </alternativeName>
    <alternativeName>
        <fullName evidence="9 10">Disproportionating enzyme</fullName>
    </alternativeName>
</protein>
<evidence type="ECO:0000313" key="11">
    <source>
        <dbReference type="EMBL" id="GAB1581153.1"/>
    </source>
</evidence>
<evidence type="ECO:0000256" key="10">
    <source>
        <dbReference type="RuleBase" id="RU361207"/>
    </source>
</evidence>
<accession>A0ABQ0GWW4</accession>
<dbReference type="RefSeq" id="WP_407864039.1">
    <property type="nucleotide sequence ID" value="NZ_BAAFZP010000001.1"/>
</dbReference>
<evidence type="ECO:0000256" key="7">
    <source>
        <dbReference type="ARBA" id="ARBA00023277"/>
    </source>
</evidence>
<comment type="catalytic activity">
    <reaction evidence="1 10">
        <text>Transfers a segment of a (1-&gt;4)-alpha-D-glucan to a new position in an acceptor, which may be glucose or a (1-&gt;4)-alpha-D-glucan.</text>
        <dbReference type="EC" id="2.4.1.25"/>
    </reaction>
</comment>
<keyword evidence="6 10" id="KW-0808">Transferase</keyword>
<organism evidence="11 12">
    <name type="scientific">Phyllobacterium phragmitis</name>
    <dbReference type="NCBI Taxonomy" id="2670329"/>
    <lineage>
        <taxon>Bacteria</taxon>
        <taxon>Pseudomonadati</taxon>
        <taxon>Pseudomonadota</taxon>
        <taxon>Alphaproteobacteria</taxon>
        <taxon>Hyphomicrobiales</taxon>
        <taxon>Phyllobacteriaceae</taxon>
        <taxon>Phyllobacterium</taxon>
    </lineage>
</organism>
<sequence length="599" mass="66496">MTADPDRLAAAHGILRSYRALDGTVSHASDEAVRAILDVLCHGREVSVPSDWPPAPEAPPGAACYLPAFLEKGRAWGVTCQLYGLHSQRNWGIGDFEDLARLGEMVARWGADFLGVNPLHALFLAEPQRASPFSPSHRNFLNPIYIAVDRVDGFDPAEDYDHAALSALRDSDMVDHAAVARHKLDVLRRIHQRTRGRADRAFVEEGGKPLWRYALFEAISLHMADRGFGAGWLSWPEDFRDPESLAVARFAREHAEEIEFLIWLQWVADRQLGEVSKRLLGAGMRIGLYLDLAVGTAPDGAATWSDRTLTIVGAKIGAPPDMFNPEGQSWGLAPLSPVEIAKREFRPLREAYEAILRHAGALRVDHAMSLYRLFWIPSGLSAGEGAYVLYPMADMVRVLGEVSQKSKALIIGEDLGVVPEGFRDAMHEANLLGYRIFYFERDRRGFVPPHRWPRAALACIGSHDTTTLAGWWTGSDIDLREMIGLFDRKAARKERARRKKEKRQAIVALHGLGLANVGDEFDEAAAAGIHRLVASAPSCLFAAQMEDLLGLTEQPNIPGTVEEHPNWRRKLPIPIEELENSAILRAIIEAISAERPRFP</sequence>
<proteinExistence type="inferred from homology"/>
<dbReference type="InterPro" id="IPR003385">
    <property type="entry name" value="Glyco_hydro_77"/>
</dbReference>
<name>A0ABQ0GWW4_9HYPH</name>
<evidence type="ECO:0000256" key="3">
    <source>
        <dbReference type="ARBA" id="ARBA00012560"/>
    </source>
</evidence>
<keyword evidence="5 10" id="KW-0328">Glycosyltransferase</keyword>
<evidence type="ECO:0000256" key="4">
    <source>
        <dbReference type="ARBA" id="ARBA00020295"/>
    </source>
</evidence>
<evidence type="ECO:0000313" key="12">
    <source>
        <dbReference type="Proteomes" id="UP001628091"/>
    </source>
</evidence>
<dbReference type="NCBIfam" id="TIGR00217">
    <property type="entry name" value="malQ"/>
    <property type="match status" value="1"/>
</dbReference>
<evidence type="ECO:0000256" key="9">
    <source>
        <dbReference type="ARBA" id="ARBA00031501"/>
    </source>
</evidence>
<evidence type="ECO:0000256" key="2">
    <source>
        <dbReference type="ARBA" id="ARBA00005684"/>
    </source>
</evidence>
<keyword evidence="12" id="KW-1185">Reference proteome</keyword>